<evidence type="ECO:0000256" key="2">
    <source>
        <dbReference type="ARBA" id="ARBA00022679"/>
    </source>
</evidence>
<evidence type="ECO:0000313" key="5">
    <source>
        <dbReference type="EMBL" id="MEE6263343.1"/>
    </source>
</evidence>
<name>A0ABU7S3L0_9ACTN</name>
<dbReference type="Proteomes" id="UP001332243">
    <property type="component" value="Unassembled WGS sequence"/>
</dbReference>
<dbReference type="Pfam" id="PF02522">
    <property type="entry name" value="Antibiotic_NAT"/>
    <property type="match status" value="1"/>
</dbReference>
<evidence type="ECO:0000256" key="3">
    <source>
        <dbReference type="ARBA" id="ARBA00023315"/>
    </source>
</evidence>
<gene>
    <name evidence="5" type="ORF">V1633_33185</name>
</gene>
<keyword evidence="4" id="KW-0046">Antibiotic resistance</keyword>
<comment type="caution">
    <text evidence="5">The sequence shown here is derived from an EMBL/GenBank/DDBJ whole genome shotgun (WGS) entry which is preliminary data.</text>
</comment>
<evidence type="ECO:0000256" key="4">
    <source>
        <dbReference type="RuleBase" id="RU365031"/>
    </source>
</evidence>
<dbReference type="EMBL" id="JAZGQK010000036">
    <property type="protein sequence ID" value="MEE6263343.1"/>
    <property type="molecule type" value="Genomic_DNA"/>
</dbReference>
<dbReference type="InterPro" id="IPR003679">
    <property type="entry name" value="Amioglycoside_AcTrfase"/>
</dbReference>
<sequence length="261" mass="27810">MVGRDRLTVDLRALGLTAGATVLVHCALSRIGPVVGGPATLLAALLDVLGSAGTLVVPTQTAGNSVTSRAFRDATAGMTAAQIAEAEADIPPFDPDHSPAEGMGVLAEHVRQQRDAVRSRHPETSFAAIGAGATALTAVHDLECHLGERSPLGVLYAADAVVLLLGVDYSACTALHLAEYRRRRPAGNRSYRAYVLDEGRRVCRDFQALDLDDQDFPLIGRVLDDTPFVRMGRVGNGVCRLIRMRPAVDLAGDWMDEHRGP</sequence>
<dbReference type="InterPro" id="IPR028345">
    <property type="entry name" value="Antibiotic_NAT-like"/>
</dbReference>
<keyword evidence="6" id="KW-1185">Reference proteome</keyword>
<protein>
    <recommendedName>
        <fullName evidence="4">Aminoglycoside N(3)-acetyltransferase</fullName>
        <ecNumber evidence="4">2.3.1.-</ecNumber>
    </recommendedName>
</protein>
<keyword evidence="3 4" id="KW-0012">Acyltransferase</keyword>
<accession>A0ABU7S3L0</accession>
<dbReference type="SUPFAM" id="SSF110710">
    <property type="entry name" value="TTHA0583/YokD-like"/>
    <property type="match status" value="1"/>
</dbReference>
<comment type="catalytic activity">
    <reaction evidence="4">
        <text>a 2-deoxystreptamine antibiotic + acetyl-CoA = an N(3)-acetyl-2-deoxystreptamine antibiotic + CoA + H(+)</text>
        <dbReference type="Rhea" id="RHEA:12665"/>
        <dbReference type="ChEBI" id="CHEBI:15378"/>
        <dbReference type="ChEBI" id="CHEBI:57287"/>
        <dbReference type="ChEBI" id="CHEBI:57288"/>
        <dbReference type="ChEBI" id="CHEBI:57921"/>
        <dbReference type="ChEBI" id="CHEBI:77452"/>
        <dbReference type="EC" id="2.3.1.81"/>
    </reaction>
</comment>
<organism evidence="5 6">
    <name type="scientific">Plantactinospora sonchi</name>
    <dbReference type="NCBI Taxonomy" id="1544735"/>
    <lineage>
        <taxon>Bacteria</taxon>
        <taxon>Bacillati</taxon>
        <taxon>Actinomycetota</taxon>
        <taxon>Actinomycetes</taxon>
        <taxon>Micromonosporales</taxon>
        <taxon>Micromonosporaceae</taxon>
        <taxon>Plantactinospora</taxon>
    </lineage>
</organism>
<evidence type="ECO:0000256" key="1">
    <source>
        <dbReference type="ARBA" id="ARBA00006383"/>
    </source>
</evidence>
<keyword evidence="2 4" id="KW-0808">Transferase</keyword>
<reference evidence="5 6" key="1">
    <citation type="submission" date="2024-01" db="EMBL/GenBank/DDBJ databases">
        <title>Genome insights into Plantactinospora sonchi sp. nov.</title>
        <authorList>
            <person name="Wang L."/>
        </authorList>
    </citation>
    <scope>NUCLEOTIDE SEQUENCE [LARGE SCALE GENOMIC DNA]</scope>
    <source>
        <strain evidence="5 6">NEAU-QY2</strain>
    </source>
</reference>
<comment type="similarity">
    <text evidence="1 4">Belongs to the antibiotic N-acetyltransferase family.</text>
</comment>
<dbReference type="PANTHER" id="PTHR11104">
    <property type="entry name" value="AMINOGLYCOSIDE N3-ACETYLTRANSFERASE"/>
    <property type="match status" value="1"/>
</dbReference>
<proteinExistence type="inferred from homology"/>
<dbReference type="PANTHER" id="PTHR11104:SF0">
    <property type="entry name" value="SPBETA PROPHAGE-DERIVED AMINOGLYCOSIDE N(3')-ACETYLTRANSFERASE-LIKE PROTEIN YOKD"/>
    <property type="match status" value="1"/>
</dbReference>
<dbReference type="EC" id="2.3.1.-" evidence="4"/>
<evidence type="ECO:0000313" key="6">
    <source>
        <dbReference type="Proteomes" id="UP001332243"/>
    </source>
</evidence>